<dbReference type="AlphaFoldDB" id="A0A2A9F8R7"/>
<dbReference type="Pfam" id="PF12028">
    <property type="entry name" value="DUF3515"/>
    <property type="match status" value="1"/>
</dbReference>
<evidence type="ECO:0000313" key="3">
    <source>
        <dbReference type="Proteomes" id="UP000243542"/>
    </source>
</evidence>
<keyword evidence="3" id="KW-1185">Reference proteome</keyword>
<organism evidence="2 3">
    <name type="scientific">Amycolatopsis sulphurea</name>
    <dbReference type="NCBI Taxonomy" id="76022"/>
    <lineage>
        <taxon>Bacteria</taxon>
        <taxon>Bacillati</taxon>
        <taxon>Actinomycetota</taxon>
        <taxon>Actinomycetes</taxon>
        <taxon>Pseudonocardiales</taxon>
        <taxon>Pseudonocardiaceae</taxon>
        <taxon>Amycolatopsis</taxon>
    </lineage>
</organism>
<name>A0A2A9F8R7_9PSEU</name>
<evidence type="ECO:0000256" key="1">
    <source>
        <dbReference type="SAM" id="SignalP"/>
    </source>
</evidence>
<gene>
    <name evidence="2" type="ORF">ATK36_1806</name>
</gene>
<dbReference type="InterPro" id="IPR021903">
    <property type="entry name" value="DUF3515"/>
</dbReference>
<accession>A0A2A9F8R7</accession>
<feature type="chain" id="PRO_5018334855" evidence="1">
    <location>
        <begin position="22"/>
        <end position="169"/>
    </location>
</feature>
<reference evidence="2 3" key="1">
    <citation type="submission" date="2017-10" db="EMBL/GenBank/DDBJ databases">
        <title>Sequencing the genomes of 1000 actinobacteria strains.</title>
        <authorList>
            <person name="Klenk H.-P."/>
        </authorList>
    </citation>
    <scope>NUCLEOTIDE SEQUENCE [LARGE SCALE GENOMIC DNA]</scope>
    <source>
        <strain evidence="2 3">DSM 46092</strain>
    </source>
</reference>
<evidence type="ECO:0000313" key="2">
    <source>
        <dbReference type="EMBL" id="PFG46809.1"/>
    </source>
</evidence>
<keyword evidence="1" id="KW-0732">Signal</keyword>
<feature type="signal peptide" evidence="1">
    <location>
        <begin position="1"/>
        <end position="21"/>
    </location>
</feature>
<sequence length="169" mass="17490">MVLVTASVLVVALAVAVAVFALTRPDAEAGPAPDGPLPLVAVPAPQAAEAGCTTLVDAAPATLTSNGRQLARRPLADPAPKATAAWGTDDPVVLRCGLERPPELTRTAQLRVINGVQWLEVTQDQAATWYVVDREVYAALTVPGSAGTGPLQTISDLVTAKLPVKPVRF</sequence>
<protein>
    <submittedName>
        <fullName evidence="2">Uncharacterized protein DUF3515</fullName>
    </submittedName>
</protein>
<proteinExistence type="predicted"/>
<dbReference type="EMBL" id="PDJK01000002">
    <property type="protein sequence ID" value="PFG46809.1"/>
    <property type="molecule type" value="Genomic_DNA"/>
</dbReference>
<dbReference type="Proteomes" id="UP000243542">
    <property type="component" value="Unassembled WGS sequence"/>
</dbReference>
<comment type="caution">
    <text evidence="2">The sequence shown here is derived from an EMBL/GenBank/DDBJ whole genome shotgun (WGS) entry which is preliminary data.</text>
</comment>